<comment type="similarity">
    <text evidence="1">Belongs to the short-chain dehydrogenases/reductases (SDR) family.</text>
</comment>
<evidence type="ECO:0000256" key="1">
    <source>
        <dbReference type="ARBA" id="ARBA00006484"/>
    </source>
</evidence>
<name>A0A0H2SB21_9AGAM</name>
<evidence type="ECO:0000256" key="2">
    <source>
        <dbReference type="ARBA" id="ARBA00022857"/>
    </source>
</evidence>
<dbReference type="AlphaFoldDB" id="A0A0H2SB21"/>
<protein>
    <submittedName>
        <fullName evidence="4">Short-chain dehydrogenase/reductase SDR</fullName>
    </submittedName>
</protein>
<evidence type="ECO:0000313" key="5">
    <source>
        <dbReference type="Proteomes" id="UP000053477"/>
    </source>
</evidence>
<dbReference type="InterPro" id="IPR036291">
    <property type="entry name" value="NAD(P)-bd_dom_sf"/>
</dbReference>
<gene>
    <name evidence="4" type="ORF">SCHPADRAFT_996886</name>
</gene>
<dbReference type="GO" id="GO:0016491">
    <property type="term" value="F:oxidoreductase activity"/>
    <property type="evidence" value="ECO:0007669"/>
    <property type="project" value="UniProtKB-KW"/>
</dbReference>
<keyword evidence="2" id="KW-0521">NADP</keyword>
<organism evidence="4 5">
    <name type="scientific">Schizopora paradoxa</name>
    <dbReference type="NCBI Taxonomy" id="27342"/>
    <lineage>
        <taxon>Eukaryota</taxon>
        <taxon>Fungi</taxon>
        <taxon>Dikarya</taxon>
        <taxon>Basidiomycota</taxon>
        <taxon>Agaricomycotina</taxon>
        <taxon>Agaricomycetes</taxon>
        <taxon>Hymenochaetales</taxon>
        <taxon>Schizoporaceae</taxon>
        <taxon>Schizopora</taxon>
    </lineage>
</organism>
<accession>A0A0H2SB21</accession>
<dbReference type="PANTHER" id="PTHR43477">
    <property type="entry name" value="DIHYDROANTICAPSIN 7-DEHYDROGENASE"/>
    <property type="match status" value="1"/>
</dbReference>
<dbReference type="PRINTS" id="PR00081">
    <property type="entry name" value="GDHRDH"/>
</dbReference>
<dbReference type="SUPFAM" id="SSF51735">
    <property type="entry name" value="NAD(P)-binding Rossmann-fold domains"/>
    <property type="match status" value="1"/>
</dbReference>
<sequence>MAKTLTGKKIVVIGGSAGIGFGVAKHSLLNLASEIIIVSSTKPRVDKALATMQEIIAEYKLPGKVQGEVCDAGDAKAVRTLFKEIGELDHIVWTAGKAERMDLYEQDLEKHRSAFDVKFWGVVAAVQGAKFLPGGSLTLTIGTSAIKPRKGWSLIGGMLGSVEALTRGLAVDLAPIRVNVVAPGWVNTELWTDAEFSQGAVAEMIKTREEKLLVRHVADGDEIAEAFLFCMRCEYLTGQRIEVDGGQTLVSGL</sequence>
<dbReference type="OrthoDB" id="294295at2759"/>
<evidence type="ECO:0000313" key="4">
    <source>
        <dbReference type="EMBL" id="KLO14091.1"/>
    </source>
</evidence>
<keyword evidence="3" id="KW-0560">Oxidoreductase</keyword>
<proteinExistence type="inferred from homology"/>
<dbReference type="Gene3D" id="3.40.50.720">
    <property type="entry name" value="NAD(P)-binding Rossmann-like Domain"/>
    <property type="match status" value="1"/>
</dbReference>
<evidence type="ECO:0000256" key="3">
    <source>
        <dbReference type="ARBA" id="ARBA00023002"/>
    </source>
</evidence>
<dbReference type="InterPro" id="IPR002347">
    <property type="entry name" value="SDR_fam"/>
</dbReference>
<reference evidence="4 5" key="1">
    <citation type="submission" date="2015-04" db="EMBL/GenBank/DDBJ databases">
        <title>Complete genome sequence of Schizopora paradoxa KUC8140, a cosmopolitan wood degrader in East Asia.</title>
        <authorList>
            <consortium name="DOE Joint Genome Institute"/>
            <person name="Min B."/>
            <person name="Park H."/>
            <person name="Jang Y."/>
            <person name="Kim J.-J."/>
            <person name="Kim K.H."/>
            <person name="Pangilinan J."/>
            <person name="Lipzen A."/>
            <person name="Riley R."/>
            <person name="Grigoriev I.V."/>
            <person name="Spatafora J.W."/>
            <person name="Choi I.-G."/>
        </authorList>
    </citation>
    <scope>NUCLEOTIDE SEQUENCE [LARGE SCALE GENOMIC DNA]</scope>
    <source>
        <strain evidence="4 5">KUC8140</strain>
    </source>
</reference>
<dbReference type="InterPro" id="IPR051122">
    <property type="entry name" value="SDR_DHRS6-like"/>
</dbReference>
<dbReference type="EMBL" id="KQ085949">
    <property type="protein sequence ID" value="KLO14091.1"/>
    <property type="molecule type" value="Genomic_DNA"/>
</dbReference>
<dbReference type="PANTHER" id="PTHR43477:SF1">
    <property type="entry name" value="DIHYDROANTICAPSIN 7-DEHYDROGENASE"/>
    <property type="match status" value="1"/>
</dbReference>
<dbReference type="InterPro" id="IPR057571">
    <property type="entry name" value="SDR_PhqE-like"/>
</dbReference>
<dbReference type="Pfam" id="PF23441">
    <property type="entry name" value="SDR"/>
    <property type="match status" value="1"/>
</dbReference>
<dbReference type="InParanoid" id="A0A0H2SB21"/>
<dbReference type="STRING" id="27342.A0A0H2SB21"/>
<dbReference type="Proteomes" id="UP000053477">
    <property type="component" value="Unassembled WGS sequence"/>
</dbReference>
<keyword evidence="5" id="KW-1185">Reference proteome</keyword>